<name>V2YXD7_MONRO</name>
<feature type="compositionally biased region" description="Polar residues" evidence="1">
    <location>
        <begin position="27"/>
        <end position="55"/>
    </location>
</feature>
<dbReference type="Proteomes" id="UP000017559">
    <property type="component" value="Unassembled WGS sequence"/>
</dbReference>
<feature type="compositionally biased region" description="Low complexity" evidence="1">
    <location>
        <begin position="1"/>
        <end position="20"/>
    </location>
</feature>
<reference evidence="2 3" key="1">
    <citation type="journal article" date="2014" name="BMC Genomics">
        <title>Genome and secretome analysis of the hemibiotrophic fungal pathogen, Moniliophthora roreri, which causes frosty pod rot disease of cacao: mechanisms of the biotrophic and necrotrophic phases.</title>
        <authorList>
            <person name="Meinhardt L.W."/>
            <person name="Costa G.G.L."/>
            <person name="Thomazella D.P.T."/>
            <person name="Teixeira P.J.P.L."/>
            <person name="Carazzolle M.F."/>
            <person name="Schuster S.C."/>
            <person name="Carlson J.E."/>
            <person name="Guiltinan M.J."/>
            <person name="Mieczkowski P."/>
            <person name="Farmer A."/>
            <person name="Ramaraj T."/>
            <person name="Crozier J."/>
            <person name="Davis R.E."/>
            <person name="Shao J."/>
            <person name="Melnick R.L."/>
            <person name="Pereira G.A.G."/>
            <person name="Bailey B.A."/>
        </authorList>
    </citation>
    <scope>NUCLEOTIDE SEQUENCE [LARGE SCALE GENOMIC DNA]</scope>
    <source>
        <strain evidence="2 3">MCA 2997</strain>
    </source>
</reference>
<evidence type="ECO:0000313" key="3">
    <source>
        <dbReference type="Proteomes" id="UP000017559"/>
    </source>
</evidence>
<dbReference type="EMBL" id="AWSO01000050">
    <property type="protein sequence ID" value="ESK96374.1"/>
    <property type="molecule type" value="Genomic_DNA"/>
</dbReference>
<keyword evidence="3" id="KW-1185">Reference proteome</keyword>
<proteinExistence type="predicted"/>
<dbReference type="OrthoDB" id="10658437at2759"/>
<protein>
    <submittedName>
        <fullName evidence="2">Uncharacterized protein</fullName>
    </submittedName>
</protein>
<accession>V2YXD7</accession>
<evidence type="ECO:0000256" key="1">
    <source>
        <dbReference type="SAM" id="MobiDB-lite"/>
    </source>
</evidence>
<feature type="region of interest" description="Disordered" evidence="1">
    <location>
        <begin position="1"/>
        <end position="59"/>
    </location>
</feature>
<feature type="region of interest" description="Disordered" evidence="1">
    <location>
        <begin position="310"/>
        <end position="330"/>
    </location>
</feature>
<sequence>MDSPSASASSSSSSNPSLNELLEDTLHTSPGTSFSSGDQSMYTISDDSNQSSADLINSEGEPTHDVLESFIQCDLVHEKVVEVDLFIQEVSHVLEGELSDRERTVLQNIVESQNFQDLLDEYCTEMTKEVDRYSSFMAIVNYTIGEMVQEGITANDLDYLTCVNEPIFLRGSMSDKKPDVLGVTWMSIVGRLERPGEEEGIDAEAVSLAVDEAVLQSPEIPFMWSDVLSFTEFSCVNFPPLGSVISTDSEVTEGQSDSCRGCGNTRCARESSSSSPEKSPALSLSTSSCIGGIGARYFCAKRARTHSLSDDELDLPCRPPKRGKPKEEQLPHDALQCASYAVEIFNHGGIRTHVIGTFLTDD</sequence>
<evidence type="ECO:0000313" key="2">
    <source>
        <dbReference type="EMBL" id="ESK96374.1"/>
    </source>
</evidence>
<organism evidence="2 3">
    <name type="scientific">Moniliophthora roreri (strain MCA 2997)</name>
    <name type="common">Cocoa frosty pod rot fungus</name>
    <name type="synonym">Crinipellis roreri</name>
    <dbReference type="NCBI Taxonomy" id="1381753"/>
    <lineage>
        <taxon>Eukaryota</taxon>
        <taxon>Fungi</taxon>
        <taxon>Dikarya</taxon>
        <taxon>Basidiomycota</taxon>
        <taxon>Agaricomycotina</taxon>
        <taxon>Agaricomycetes</taxon>
        <taxon>Agaricomycetidae</taxon>
        <taxon>Agaricales</taxon>
        <taxon>Marasmiineae</taxon>
        <taxon>Marasmiaceae</taxon>
        <taxon>Moniliophthora</taxon>
    </lineage>
</organism>
<comment type="caution">
    <text evidence="2">The sequence shown here is derived from an EMBL/GenBank/DDBJ whole genome shotgun (WGS) entry which is preliminary data.</text>
</comment>
<dbReference type="AlphaFoldDB" id="V2YXD7"/>
<gene>
    <name evidence="2" type="ORF">Moror_7160</name>
</gene>
<dbReference type="HOGENOM" id="CLU_765234_0_0_1"/>
<dbReference type="KEGG" id="mrr:Moror_7160"/>